<dbReference type="InterPro" id="IPR032812">
    <property type="entry name" value="SbsA_Ig"/>
</dbReference>
<dbReference type="EMBL" id="JABCJJ010000035">
    <property type="protein sequence ID" value="NMR21432.1"/>
    <property type="molecule type" value="Genomic_DNA"/>
</dbReference>
<dbReference type="Pfam" id="PF17957">
    <property type="entry name" value="Big_7"/>
    <property type="match status" value="1"/>
</dbReference>
<comment type="caution">
    <text evidence="7">The sequence shown here is derived from an EMBL/GenBank/DDBJ whole genome shotgun (WGS) entry which is preliminary data.</text>
</comment>
<accession>A0A7Y0M064</accession>
<feature type="domain" description="SbsA Ig-like" evidence="4">
    <location>
        <begin position="1582"/>
        <end position="1676"/>
    </location>
</feature>
<protein>
    <submittedName>
        <fullName evidence="7">DUF4082 domain-containing protein</fullName>
    </submittedName>
</protein>
<evidence type="ECO:0000259" key="4">
    <source>
        <dbReference type="Pfam" id="PF13205"/>
    </source>
</evidence>
<feature type="domain" description="DUF4082" evidence="5">
    <location>
        <begin position="1433"/>
        <end position="1573"/>
    </location>
</feature>
<dbReference type="RefSeq" id="WP_169325806.1">
    <property type="nucleotide sequence ID" value="NZ_JABCJJ010000035.1"/>
</dbReference>
<feature type="domain" description="SbsA Ig-like" evidence="4">
    <location>
        <begin position="795"/>
        <end position="896"/>
    </location>
</feature>
<dbReference type="Pfam" id="PF13205">
    <property type="entry name" value="Big_5"/>
    <property type="match status" value="4"/>
</dbReference>
<reference evidence="7 8" key="1">
    <citation type="submission" date="2020-04" db="EMBL/GenBank/DDBJ databases">
        <title>Sequencing and Assembly of C. fimi.</title>
        <authorList>
            <person name="Ramsey A.R."/>
        </authorList>
    </citation>
    <scope>NUCLEOTIDE SEQUENCE [LARGE SCALE GENOMIC DNA]</scope>
    <source>
        <strain evidence="7 8">SB</strain>
    </source>
</reference>
<dbReference type="Proteomes" id="UP000562124">
    <property type="component" value="Unassembled WGS sequence"/>
</dbReference>
<evidence type="ECO:0000313" key="7">
    <source>
        <dbReference type="EMBL" id="NMR21432.1"/>
    </source>
</evidence>
<name>A0A7Y0M064_CELFI</name>
<dbReference type="Gene3D" id="2.60.40.650">
    <property type="match status" value="1"/>
</dbReference>
<evidence type="ECO:0000256" key="2">
    <source>
        <dbReference type="SAM" id="MobiDB-lite"/>
    </source>
</evidence>
<evidence type="ECO:0000256" key="1">
    <source>
        <dbReference type="ARBA" id="ARBA00022729"/>
    </source>
</evidence>
<dbReference type="InterPro" id="IPR025141">
    <property type="entry name" value="DUF4082"/>
</dbReference>
<dbReference type="InterPro" id="IPR014756">
    <property type="entry name" value="Ig_E-set"/>
</dbReference>
<feature type="domain" description="SbsA Ig-like" evidence="4">
    <location>
        <begin position="1321"/>
        <end position="1415"/>
    </location>
</feature>
<evidence type="ECO:0000313" key="8">
    <source>
        <dbReference type="Proteomes" id="UP000562124"/>
    </source>
</evidence>
<proteinExistence type="predicted"/>
<feature type="domain" description="DUF4082" evidence="5">
    <location>
        <begin position="915"/>
        <end position="1052"/>
    </location>
</feature>
<feature type="compositionally biased region" description="Low complexity" evidence="2">
    <location>
        <begin position="534"/>
        <end position="557"/>
    </location>
</feature>
<keyword evidence="1 3" id="KW-0732">Signal</keyword>
<feature type="domain" description="DUF4082" evidence="5">
    <location>
        <begin position="643"/>
        <end position="787"/>
    </location>
</feature>
<feature type="domain" description="DUF4082" evidence="5">
    <location>
        <begin position="1694"/>
        <end position="1831"/>
    </location>
</feature>
<evidence type="ECO:0000259" key="5">
    <source>
        <dbReference type="Pfam" id="PF13313"/>
    </source>
</evidence>
<feature type="region of interest" description="Disordered" evidence="2">
    <location>
        <begin position="425"/>
        <end position="444"/>
    </location>
</feature>
<dbReference type="SUPFAM" id="SSF81296">
    <property type="entry name" value="E set domains"/>
    <property type="match status" value="1"/>
</dbReference>
<organism evidence="7 8">
    <name type="scientific">Cellulomonas fimi</name>
    <dbReference type="NCBI Taxonomy" id="1708"/>
    <lineage>
        <taxon>Bacteria</taxon>
        <taxon>Bacillati</taxon>
        <taxon>Actinomycetota</taxon>
        <taxon>Actinomycetes</taxon>
        <taxon>Micrococcales</taxon>
        <taxon>Cellulomonadaceae</taxon>
        <taxon>Cellulomonas</taxon>
    </lineage>
</organism>
<dbReference type="InterPro" id="IPR046540">
    <property type="entry name" value="DMFA2_C"/>
</dbReference>
<gene>
    <name evidence="7" type="ORF">HIR71_14620</name>
</gene>
<keyword evidence="8" id="KW-1185">Reference proteome</keyword>
<feature type="signal peptide" evidence="3">
    <location>
        <begin position="1"/>
        <end position="36"/>
    </location>
</feature>
<dbReference type="Pfam" id="PF13313">
    <property type="entry name" value="DUF4082"/>
    <property type="match status" value="5"/>
</dbReference>
<feature type="domain" description="N,N-dimethylformamidase beta subunit-like C-terminal" evidence="6">
    <location>
        <begin position="100"/>
        <end position="496"/>
    </location>
</feature>
<feature type="domain" description="DUF4082" evidence="5">
    <location>
        <begin position="1172"/>
        <end position="1312"/>
    </location>
</feature>
<dbReference type="Pfam" id="PF20254">
    <property type="entry name" value="DMFA2_C"/>
    <property type="match status" value="1"/>
</dbReference>
<feature type="domain" description="SbsA Ig-like" evidence="4">
    <location>
        <begin position="1061"/>
        <end position="1158"/>
    </location>
</feature>
<sequence length="1839" mass="189136">MTPTYRPSVRGALTALVGILALLASLLVGLPAPATAASDPCGVGGNPIACENSKPGANRSEWDIRGAGDPSIQGFATEISVNVGEQVDFKIDTDAAAYSIDIYRTGWYGGKGARKVASVVPSATLPQMQPECLTEVTTGLYDCGTWGVSASWQVPADAVSGVYVALLTRGDDTGGGSHITFVVRNDASTSDMVFQTSDTTWQAYNTYGGTSFYRGASSSRGYALSYNRPFATREGVTARDFYFSAEYPMVRFLEQNGYDVTYQAGADTDRRGDLLLNHKVFLSVGHDEYWTGPQRANVEAARDAGVNLAFFSGNEMYWRARWAGSADGTSTPYRTLVSYKETFASRKIDPSSEWTGTWRDPRFAPTSAGGNMPENALTGTLYMSNFSDLPVTVSAEEGRLRLWRSTSLASLPAGTSQELARTTVGYESNEDRDNGARPPGLIRLSTTTGPVPEYLLDYGNTVAPGTTVHNTTLYRAASGALVFSAGSIQWTWGLDATHDGDGPAADPRMRQAPINLFADMGVQPATLAPDLAPATASTDTTGPTTTVTSPAAGTSVANGTPVTVTGTASDVGGGRVAGVEVSTDGGATWHPATGTTAWSYTYRQVGLGDVEVQVRAVDDSARTGSAAVLPLIATCPCSAFGTDVPATPSVADASSVELGLRFSTDRDGFATGVRFYKGEGNTGTHTGSLWDAAGQRLSTVTFTDETATGWQEAAFPQSVRLVAGQTYVVSYTAPAGRYAGVIDYFSAAGANAPPIITTGGFGTQQSGVFGNAGTFPSRTYRATNYFVDVVFDVQDTAPLRVVDRTPLDGSTSVPLGSSVTAVFSRAAATGSAAVTLADPAGQVVTGTTTYDDAARRVTFTPTAGALTNGVTYTATVTATDLRGEPLVGAAPWSFTTALAPSTPGVCPCSLYDDTDQPNVLEVTDTAAVTLGVRFTSAVAGNVTGVRFYKGPGNTGSHVGSLWSAAGERLASATFSAESTSGWQTVTFPTPVAVAPGTQYVATYRAPAGRYSTTPNAYGSAFTREPLTVPQSGGVFVYADAFPTLSTSSSYLVDVVFERAATEPPAVVSRTPAPGAMGVDPASTISATFSRPVAAGAQVGVQESGQAVAGATAWSEDGRTVTFTPSAAMAGGATHSVSVTGIRSTDGVSAAPVTWTFTTAGTGTCPCTLFAEQVPAVPASTDSSATELGLAFVPATDGEVMGVRFYKGAGNGGTHTGSLWSATGTRLATVTFTDETATGWQSAAFAAPVSVQAGQTYVVSYFAPQGRYAAARSYFATTAWTRGPLTAPAGNNGRYVYGGGFPTRSWSSTNYYVDVMFRSVAATPPTVTAVSPAAGATGVSRSTAVTATLSRVPAAGTPTLALTTDAGPVAGASSFDAGTRTLRFTPSAAMPGETVVSAVASLDGTAIEGGTWQFTTAPEPVAGQCPCSLWTDADTPAVPASTDSSATELGLAFVPATDGEVMGVRFYKGAGNGGTHTGSLWSATGTRLATVTFTDETATGWQSAAFAAPVSVQAGQTYVVSYFAPQGRYAAARSYFATTAWTRGPLTAPAGNNGRYVYGGGFPTRSWSSTNYYVDVMFRSVAATPPTVTAVSPAAGATGVSRSTAVTATLSRVPAAGTPTLALTTDAGPVAGASSFDAGTRTLRFTPSAAMPGETVVSAVASLDGTAIEGGTWQFTTAPEPVAGQCPCSLWTDADTPVYSAWNDTKAVQVGVRFTAAVNGEVTAIRFYKGSTNTGTHTVALWGPDGTRLASAPSSSETGSGWQTVTLPTPVPVAAGQVYTAAYHSTTGRYSLTVNGLAGSRVNGPLSTGATAGAYVYGTGFPAMSSSSNYWVDVAFTPTG</sequence>
<dbReference type="Gene3D" id="2.60.40.3710">
    <property type="match status" value="1"/>
</dbReference>
<feature type="region of interest" description="Disordered" evidence="2">
    <location>
        <begin position="534"/>
        <end position="561"/>
    </location>
</feature>
<evidence type="ECO:0000256" key="3">
    <source>
        <dbReference type="SAM" id="SignalP"/>
    </source>
</evidence>
<feature type="chain" id="PRO_5031282465" evidence="3">
    <location>
        <begin position="37"/>
        <end position="1839"/>
    </location>
</feature>
<evidence type="ECO:0000259" key="6">
    <source>
        <dbReference type="Pfam" id="PF20254"/>
    </source>
</evidence>